<name>A0ABT7YB10_9BACT</name>
<proteinExistence type="predicted"/>
<keyword evidence="1" id="KW-0732">Signal</keyword>
<feature type="signal peptide" evidence="1">
    <location>
        <begin position="1"/>
        <end position="24"/>
    </location>
</feature>
<reference evidence="2" key="1">
    <citation type="submission" date="2023-06" db="EMBL/GenBank/DDBJ databases">
        <title>Robiginitalea aurantiacus sp. nov. and Algoriphagus sediminis sp. nov., isolated from coastal sediment.</title>
        <authorList>
            <person name="Zhou Z.Y."/>
            <person name="An J."/>
            <person name="Jia Y.W."/>
            <person name="Du Z.J."/>
        </authorList>
    </citation>
    <scope>NUCLEOTIDE SEQUENCE</scope>
    <source>
        <strain evidence="2">C2-7</strain>
    </source>
</reference>
<protein>
    <recommendedName>
        <fullName evidence="4">DUF4421 domain-containing protein</fullName>
    </recommendedName>
</protein>
<evidence type="ECO:0000313" key="2">
    <source>
        <dbReference type="EMBL" id="MDN3203595.1"/>
    </source>
</evidence>
<dbReference type="EMBL" id="JAUEPH010000002">
    <property type="protein sequence ID" value="MDN3203595.1"/>
    <property type="molecule type" value="Genomic_DNA"/>
</dbReference>
<dbReference type="RefSeq" id="WP_289999155.1">
    <property type="nucleotide sequence ID" value="NZ_JAUEPH010000002.1"/>
</dbReference>
<accession>A0ABT7YB10</accession>
<evidence type="ECO:0000256" key="1">
    <source>
        <dbReference type="SAM" id="SignalP"/>
    </source>
</evidence>
<dbReference type="Proteomes" id="UP001171916">
    <property type="component" value="Unassembled WGS sequence"/>
</dbReference>
<comment type="caution">
    <text evidence="2">The sequence shown here is derived from an EMBL/GenBank/DDBJ whole genome shotgun (WGS) entry which is preliminary data.</text>
</comment>
<evidence type="ECO:0008006" key="4">
    <source>
        <dbReference type="Google" id="ProtNLM"/>
    </source>
</evidence>
<organism evidence="2 3">
    <name type="scientific">Algoriphagus sediminis</name>
    <dbReference type="NCBI Taxonomy" id="3057113"/>
    <lineage>
        <taxon>Bacteria</taxon>
        <taxon>Pseudomonadati</taxon>
        <taxon>Bacteroidota</taxon>
        <taxon>Cytophagia</taxon>
        <taxon>Cytophagales</taxon>
        <taxon>Cyclobacteriaceae</taxon>
        <taxon>Algoriphagus</taxon>
    </lineage>
</organism>
<feature type="chain" id="PRO_5047099309" description="DUF4421 domain-containing protein" evidence="1">
    <location>
        <begin position="25"/>
        <end position="330"/>
    </location>
</feature>
<gene>
    <name evidence="2" type="ORF">QVH07_05525</name>
</gene>
<keyword evidence="3" id="KW-1185">Reference proteome</keyword>
<sequence length="330" mass="37930">MRLKAFTHSIFIFFVSSIYSLSLAQGEDIFGISDKAKAPKSESSVGNAFRNILENFSFELSTGAAFHQSTMPFYSENPYDFPFYQVQNFDNILELSEETPVDLKSSEWAMPINAGLRINLFSLLTIGGGYGMEWGNFSNLRGSDHEFNFEGASYQVSKLYGTVGLVLYDAKRRQSFLKWQYRRYSTNNLYMQSELTQRARQRYPWRFLLEAEFGQLKLQSSMDPNVTVSDDPYFGVGLRIERDFSEYTKMFIKGGAEFRSFQYANPNLPDIQMLDQNVYALQVGFAIRIPGTKRCKVGGCGVVMKHMHNGIEYRGSGIFNYQNRKIGQWY</sequence>
<evidence type="ECO:0000313" key="3">
    <source>
        <dbReference type="Proteomes" id="UP001171916"/>
    </source>
</evidence>